<protein>
    <submittedName>
        <fullName evidence="4">Retrovirus-related Pol polyprotein from transposon TNT 1-94</fullName>
    </submittedName>
</protein>
<dbReference type="AlphaFoldDB" id="A0A6L2JPE9"/>
<feature type="region of interest" description="Disordered" evidence="2">
    <location>
        <begin position="409"/>
        <end position="444"/>
    </location>
</feature>
<proteinExistence type="predicted"/>
<dbReference type="InterPro" id="IPR025724">
    <property type="entry name" value="GAG-pre-integrase_dom"/>
</dbReference>
<evidence type="ECO:0000256" key="1">
    <source>
        <dbReference type="SAM" id="Coils"/>
    </source>
</evidence>
<evidence type="ECO:0000256" key="2">
    <source>
        <dbReference type="SAM" id="MobiDB-lite"/>
    </source>
</evidence>
<gene>
    <name evidence="4" type="ORF">Tci_010435</name>
</gene>
<feature type="compositionally biased region" description="Polar residues" evidence="2">
    <location>
        <begin position="414"/>
        <end position="428"/>
    </location>
</feature>
<evidence type="ECO:0000313" key="4">
    <source>
        <dbReference type="EMBL" id="GEU38457.1"/>
    </source>
</evidence>
<evidence type="ECO:0000259" key="3">
    <source>
        <dbReference type="Pfam" id="PF13976"/>
    </source>
</evidence>
<keyword evidence="1" id="KW-0175">Coiled coil</keyword>
<accession>A0A6L2JPE9</accession>
<sequence>MLEQADWKDDTDDDELEDQELEAHYMYMAQLHEVSQDAADSGPIFDDEPLREIDQNDDDNDLAKERELLASLIAKLKCEIDESKNRNKFLETSNKVLTEKLKGEIKDFKNKNKSFESSNNFFKEVNNKLSETNNLLYADYKKSEAKLARRNSTEYASQMELECAKVRGYKWKPKSGKENVNPNVSMPLGNASRTANVMDTMTSRRSTVSNTPLSSNSFIARRDCPIHRMTKLHLFLDMEIWKSTCYIRDLKGNDLLTGSRGTDLYSITLQDTNCPNPVCLMAKVSSSQAWLWHRRLSYLNFDTINLLSKNDIVVGLPKLKFVKDHLCSSCELGKAKRKSFTLNLPQAQKDGYNFYTWTYVVPYGIPCEGARVFSDRWSPDELVYGAPLEGPYQTILPSPDDIISFTREDRKGGSQLQPPITKTKSAQIESRAKKRSNYKSQQDTSVRRSYALSWKPCQGDSFNLPDHRYKVDVAASFQRSQIHNHMLKLKLSKSIIQQQDR</sequence>
<name>A0A6L2JPE9_TANCI</name>
<organism evidence="4">
    <name type="scientific">Tanacetum cinerariifolium</name>
    <name type="common">Dalmatian daisy</name>
    <name type="synonym">Chrysanthemum cinerariifolium</name>
    <dbReference type="NCBI Taxonomy" id="118510"/>
    <lineage>
        <taxon>Eukaryota</taxon>
        <taxon>Viridiplantae</taxon>
        <taxon>Streptophyta</taxon>
        <taxon>Embryophyta</taxon>
        <taxon>Tracheophyta</taxon>
        <taxon>Spermatophyta</taxon>
        <taxon>Magnoliopsida</taxon>
        <taxon>eudicotyledons</taxon>
        <taxon>Gunneridae</taxon>
        <taxon>Pentapetalae</taxon>
        <taxon>asterids</taxon>
        <taxon>campanulids</taxon>
        <taxon>Asterales</taxon>
        <taxon>Asteraceae</taxon>
        <taxon>Asteroideae</taxon>
        <taxon>Anthemideae</taxon>
        <taxon>Anthemidinae</taxon>
        <taxon>Tanacetum</taxon>
    </lineage>
</organism>
<comment type="caution">
    <text evidence="4">The sequence shown here is derived from an EMBL/GenBank/DDBJ whole genome shotgun (WGS) entry which is preliminary data.</text>
</comment>
<dbReference type="Pfam" id="PF13976">
    <property type="entry name" value="gag_pre-integrs"/>
    <property type="match status" value="1"/>
</dbReference>
<dbReference type="EMBL" id="BKCJ010001053">
    <property type="protein sequence ID" value="GEU38457.1"/>
    <property type="molecule type" value="Genomic_DNA"/>
</dbReference>
<feature type="coiled-coil region" evidence="1">
    <location>
        <begin position="66"/>
        <end position="100"/>
    </location>
</feature>
<reference evidence="4" key="1">
    <citation type="journal article" date="2019" name="Sci. Rep.">
        <title>Draft genome of Tanacetum cinerariifolium, the natural source of mosquito coil.</title>
        <authorList>
            <person name="Yamashiro T."/>
            <person name="Shiraishi A."/>
            <person name="Satake H."/>
            <person name="Nakayama K."/>
        </authorList>
    </citation>
    <scope>NUCLEOTIDE SEQUENCE</scope>
</reference>
<feature type="domain" description="GAG-pre-integrase" evidence="3">
    <location>
        <begin position="264"/>
        <end position="334"/>
    </location>
</feature>
<feature type="region of interest" description="Disordered" evidence="2">
    <location>
        <begin position="37"/>
        <end position="59"/>
    </location>
</feature>